<reference evidence="2 3" key="1">
    <citation type="submission" date="2024-04" db="EMBL/GenBank/DDBJ databases">
        <title>Novel species of the genus Ideonella isolated from streams.</title>
        <authorList>
            <person name="Lu H."/>
        </authorList>
    </citation>
    <scope>NUCLEOTIDE SEQUENCE [LARGE SCALE GENOMIC DNA]</scope>
    <source>
        <strain evidence="2 3">LYT19W</strain>
    </source>
</reference>
<evidence type="ECO:0000313" key="2">
    <source>
        <dbReference type="EMBL" id="MEK8045565.1"/>
    </source>
</evidence>
<evidence type="ECO:0000256" key="1">
    <source>
        <dbReference type="SAM" id="MobiDB-lite"/>
    </source>
</evidence>
<feature type="region of interest" description="Disordered" evidence="1">
    <location>
        <begin position="62"/>
        <end position="90"/>
    </location>
</feature>
<dbReference type="EMBL" id="JBBUTI010000002">
    <property type="protein sequence ID" value="MEK8045565.1"/>
    <property type="molecule type" value="Genomic_DNA"/>
</dbReference>
<feature type="region of interest" description="Disordered" evidence="1">
    <location>
        <begin position="1"/>
        <end position="21"/>
    </location>
</feature>
<dbReference type="Proteomes" id="UP001379945">
    <property type="component" value="Unassembled WGS sequence"/>
</dbReference>
<name>A0ABU9C136_9BURK</name>
<comment type="caution">
    <text evidence="2">The sequence shown here is derived from an EMBL/GenBank/DDBJ whole genome shotgun (WGS) entry which is preliminary data.</text>
</comment>
<accession>A0ABU9C136</accession>
<proteinExistence type="predicted"/>
<protein>
    <submittedName>
        <fullName evidence="2">STAS domain-containing protein</fullName>
    </submittedName>
</protein>
<sequence>MVSRMAAPARDLMGRSDDPASQFADIEKAELKAMIERKRRNDFVRKRELDMLRRIRREGLSAEQAASLNATSRLDDSEVKATQPPNHAAPGVKAKIDAIERQMVGSAVPVAPRRSPPGGVVPPTLTAQVQDPDATVPADIGDDSVPMVTRPMPRQLEPLEFRVEDLPAAAPAPASAGAGKLVAVNANAMPSVEVSEVTHDHELDEAVIAFANADFNHCERALLQLTGPQGARQSHSDTWLVLFDLFRATGQQQRFESTALEYSQKLQRSPPQWFSLPRLVADATLSTVARGPDSGDIGWLSPERLDADAVAQLNSHTLQLPQPWVLDWTRLQRIEPDGAAALRQLLRRWSQQVLEMRWMTADRLFTVLQEAAPVGVRDADPSYWLARLEALRLVNRPDQFDEIAIDYCVTYEVSPPSWEATRCVARVAGSPLNTQTAALSVLSDAVTTVQGGLEGASGVAVTSLDLSGQLSGDLSSLLHTLDANLKTARIVRISCALLIRVDFIAAGDLLNWVIAKRAEGRHISFTDVHRLVALMFGAMGITEHAPVQLRQA</sequence>
<keyword evidence="3" id="KW-1185">Reference proteome</keyword>
<dbReference type="RefSeq" id="WP_341397785.1">
    <property type="nucleotide sequence ID" value="NZ_JBBUTI010000002.1"/>
</dbReference>
<organism evidence="2 3">
    <name type="scientific">Ideonella margarita</name>
    <dbReference type="NCBI Taxonomy" id="2984191"/>
    <lineage>
        <taxon>Bacteria</taxon>
        <taxon>Pseudomonadati</taxon>
        <taxon>Pseudomonadota</taxon>
        <taxon>Betaproteobacteria</taxon>
        <taxon>Burkholderiales</taxon>
        <taxon>Sphaerotilaceae</taxon>
        <taxon>Ideonella</taxon>
    </lineage>
</organism>
<gene>
    <name evidence="2" type="ORF">AACH00_04285</name>
</gene>
<evidence type="ECO:0000313" key="3">
    <source>
        <dbReference type="Proteomes" id="UP001379945"/>
    </source>
</evidence>